<dbReference type="SUPFAM" id="SSF52141">
    <property type="entry name" value="Uracil-DNA glycosylase-like"/>
    <property type="match status" value="1"/>
</dbReference>
<organism evidence="11 12">
    <name type="scientific">Candidatus Scatomorpha merdipullorum</name>
    <dbReference type="NCBI Taxonomy" id="2840927"/>
    <lineage>
        <taxon>Bacteria</taxon>
        <taxon>Bacillati</taxon>
        <taxon>Bacillota</taxon>
        <taxon>Clostridia</taxon>
        <taxon>Eubacteriales</taxon>
        <taxon>Candidatus Scatomorpha</taxon>
    </lineage>
</organism>
<evidence type="ECO:0000256" key="4">
    <source>
        <dbReference type="ARBA" id="ARBA00022723"/>
    </source>
</evidence>
<dbReference type="AlphaFoldDB" id="A0A9D1FBE4"/>
<dbReference type="GO" id="GO:0051539">
    <property type="term" value="F:4 iron, 4 sulfur cluster binding"/>
    <property type="evidence" value="ECO:0007669"/>
    <property type="project" value="UniProtKB-KW"/>
</dbReference>
<name>A0A9D1FBE4_9FIRM</name>
<evidence type="ECO:0000259" key="10">
    <source>
        <dbReference type="SMART" id="SM00986"/>
    </source>
</evidence>
<reference evidence="11" key="1">
    <citation type="submission" date="2020-10" db="EMBL/GenBank/DDBJ databases">
        <authorList>
            <person name="Gilroy R."/>
        </authorList>
    </citation>
    <scope>NUCLEOTIDE SEQUENCE</scope>
    <source>
        <strain evidence="11">ChiHjej10B9-9673</strain>
    </source>
</reference>
<dbReference type="Proteomes" id="UP000824001">
    <property type="component" value="Unassembled WGS sequence"/>
</dbReference>
<dbReference type="Gene3D" id="3.40.470.10">
    <property type="entry name" value="Uracil-DNA glycosylase-like domain"/>
    <property type="match status" value="1"/>
</dbReference>
<evidence type="ECO:0000256" key="5">
    <source>
        <dbReference type="ARBA" id="ARBA00022763"/>
    </source>
</evidence>
<evidence type="ECO:0000256" key="9">
    <source>
        <dbReference type="ARBA" id="ARBA00023204"/>
    </source>
</evidence>
<evidence type="ECO:0000256" key="6">
    <source>
        <dbReference type="ARBA" id="ARBA00022801"/>
    </source>
</evidence>
<evidence type="ECO:0000256" key="7">
    <source>
        <dbReference type="ARBA" id="ARBA00023004"/>
    </source>
</evidence>
<protein>
    <recommendedName>
        <fullName evidence="2">Type-4 uracil-DNA glycosylase</fullName>
    </recommendedName>
</protein>
<dbReference type="PANTHER" id="PTHR33693">
    <property type="entry name" value="TYPE-5 URACIL-DNA GLYCOSYLASE"/>
    <property type="match status" value="1"/>
</dbReference>
<dbReference type="InterPro" id="IPR005273">
    <property type="entry name" value="Ura-DNA_glyco_family4"/>
</dbReference>
<accession>A0A9D1FBE4</accession>
<comment type="caution">
    <text evidence="11">The sequence shown here is derived from an EMBL/GenBank/DDBJ whole genome shotgun (WGS) entry which is preliminary data.</text>
</comment>
<evidence type="ECO:0000313" key="11">
    <source>
        <dbReference type="EMBL" id="HIS65987.1"/>
    </source>
</evidence>
<dbReference type="GO" id="GO:0097506">
    <property type="term" value="F:deaminated base DNA N-glycosylase activity"/>
    <property type="evidence" value="ECO:0007669"/>
    <property type="project" value="UniProtKB-ARBA"/>
</dbReference>
<dbReference type="CDD" id="cd10030">
    <property type="entry name" value="UDG-F4_TTUDGA_SPO1dp_like"/>
    <property type="match status" value="1"/>
</dbReference>
<dbReference type="NCBIfam" id="TIGR00758">
    <property type="entry name" value="UDG_fam4"/>
    <property type="match status" value="1"/>
</dbReference>
<dbReference type="InterPro" id="IPR005122">
    <property type="entry name" value="Uracil-DNA_glycosylase-like"/>
</dbReference>
<reference evidence="11" key="2">
    <citation type="journal article" date="2021" name="PeerJ">
        <title>Extensive microbial diversity within the chicken gut microbiome revealed by metagenomics and culture.</title>
        <authorList>
            <person name="Gilroy R."/>
            <person name="Ravi A."/>
            <person name="Getino M."/>
            <person name="Pursley I."/>
            <person name="Horton D.L."/>
            <person name="Alikhan N.F."/>
            <person name="Baker D."/>
            <person name="Gharbi K."/>
            <person name="Hall N."/>
            <person name="Watson M."/>
            <person name="Adriaenssens E.M."/>
            <person name="Foster-Nyarko E."/>
            <person name="Jarju S."/>
            <person name="Secka A."/>
            <person name="Antonio M."/>
            <person name="Oren A."/>
            <person name="Chaudhuri R.R."/>
            <person name="La Ragione R."/>
            <person name="Hildebrand F."/>
            <person name="Pallen M.J."/>
        </authorList>
    </citation>
    <scope>NUCLEOTIDE SEQUENCE</scope>
    <source>
        <strain evidence="11">ChiHjej10B9-9673</strain>
    </source>
</reference>
<dbReference type="InterPro" id="IPR036895">
    <property type="entry name" value="Uracil-DNA_glycosylase-like_sf"/>
</dbReference>
<keyword evidence="6" id="KW-0378">Hydrolase</keyword>
<evidence type="ECO:0000256" key="8">
    <source>
        <dbReference type="ARBA" id="ARBA00023014"/>
    </source>
</evidence>
<dbReference type="SMART" id="SM00987">
    <property type="entry name" value="UreE_C"/>
    <property type="match status" value="1"/>
</dbReference>
<comment type="similarity">
    <text evidence="1">Belongs to the uracil-DNA glycosylase (UDG) superfamily. Type 4 (UDGa) family.</text>
</comment>
<evidence type="ECO:0000313" key="12">
    <source>
        <dbReference type="Proteomes" id="UP000824001"/>
    </source>
</evidence>
<keyword evidence="8" id="KW-0411">Iron-sulfur</keyword>
<keyword evidence="9" id="KW-0234">DNA repair</keyword>
<dbReference type="InterPro" id="IPR051536">
    <property type="entry name" value="UDG_Type-4/5"/>
</dbReference>
<dbReference type="GO" id="GO:0046872">
    <property type="term" value="F:metal ion binding"/>
    <property type="evidence" value="ECO:0007669"/>
    <property type="project" value="UniProtKB-KW"/>
</dbReference>
<dbReference type="Pfam" id="PF03167">
    <property type="entry name" value="UDG"/>
    <property type="match status" value="1"/>
</dbReference>
<evidence type="ECO:0000256" key="3">
    <source>
        <dbReference type="ARBA" id="ARBA00022485"/>
    </source>
</evidence>
<dbReference type="SMART" id="SM00986">
    <property type="entry name" value="UDG"/>
    <property type="match status" value="1"/>
</dbReference>
<dbReference type="PANTHER" id="PTHR33693:SF9">
    <property type="entry name" value="TYPE-4 URACIL-DNA GLYCOSYLASE"/>
    <property type="match status" value="1"/>
</dbReference>
<keyword evidence="7" id="KW-0408">Iron</keyword>
<dbReference type="GO" id="GO:0006281">
    <property type="term" value="P:DNA repair"/>
    <property type="evidence" value="ECO:0007669"/>
    <property type="project" value="UniProtKB-KW"/>
</dbReference>
<proteinExistence type="inferred from homology"/>
<dbReference type="EMBL" id="DVJK01000011">
    <property type="protein sequence ID" value="HIS65987.1"/>
    <property type="molecule type" value="Genomic_DNA"/>
</dbReference>
<evidence type="ECO:0000256" key="2">
    <source>
        <dbReference type="ARBA" id="ARBA00019403"/>
    </source>
</evidence>
<evidence type="ECO:0000256" key="1">
    <source>
        <dbReference type="ARBA" id="ARBA00006521"/>
    </source>
</evidence>
<gene>
    <name evidence="11" type="ORF">IAC18_00355</name>
</gene>
<keyword evidence="4" id="KW-0479">Metal-binding</keyword>
<feature type="domain" description="Uracil-DNA glycosylase-like" evidence="10">
    <location>
        <begin position="28"/>
        <end position="174"/>
    </location>
</feature>
<keyword evidence="5" id="KW-0227">DNA damage</keyword>
<keyword evidence="3" id="KW-0004">4Fe-4S</keyword>
<sequence length="182" mass="20987">MTELEKLRESCLNCRRCALHETRTNVVFGVGPEDARIMFIGEGPGENEDSQGEPFVGRAGRLLDDMLELIGLDRTKVYIANMVKCRPPRNRDPLPIEQEACGPWLERQIELINPRIIVCLGRIAAMHFIKPDFKITREHGQWFEKDGRRVMAIYHPAALLRDPHKRPETFDDLKRIQAEAEE</sequence>